<evidence type="ECO:0000313" key="2">
    <source>
        <dbReference type="EMBL" id="BAS26136.1"/>
    </source>
</evidence>
<evidence type="ECO:0000313" key="3">
    <source>
        <dbReference type="Proteomes" id="UP000065807"/>
    </source>
</evidence>
<gene>
    <name evidence="2" type="ORF">LIP_0279</name>
</gene>
<proteinExistence type="predicted"/>
<reference evidence="3" key="1">
    <citation type="submission" date="2015-07" db="EMBL/GenBank/DDBJ databases">
        <title>Complete genome sequence and phylogenetic analysis of Limnochorda pilosa.</title>
        <authorList>
            <person name="Watanabe M."/>
            <person name="Kojima H."/>
            <person name="Fukui M."/>
        </authorList>
    </citation>
    <scope>NUCLEOTIDE SEQUENCE [LARGE SCALE GENOMIC DNA]</scope>
    <source>
        <strain evidence="3">HC45</strain>
    </source>
</reference>
<dbReference type="RefSeq" id="WP_068133319.1">
    <property type="nucleotide sequence ID" value="NZ_AP014924.1"/>
</dbReference>
<feature type="region of interest" description="Disordered" evidence="1">
    <location>
        <begin position="66"/>
        <end position="104"/>
    </location>
</feature>
<reference evidence="3" key="2">
    <citation type="journal article" date="2016" name="Int. J. Syst. Evol. Microbiol.">
        <title>Complete genome sequence and cell structure of Limnochorda pilosa, a Gram-negative spore-former within the phylum Firmicutes.</title>
        <authorList>
            <person name="Watanabe M."/>
            <person name="Kojima H."/>
            <person name="Fukui M."/>
        </authorList>
    </citation>
    <scope>NUCLEOTIDE SEQUENCE [LARGE SCALE GENOMIC DNA]</scope>
    <source>
        <strain evidence="3">HC45</strain>
    </source>
</reference>
<dbReference type="OrthoDB" id="1725415at2"/>
<dbReference type="AlphaFoldDB" id="A0A0K2SGA6"/>
<dbReference type="EMBL" id="AP014924">
    <property type="protein sequence ID" value="BAS26136.1"/>
    <property type="molecule type" value="Genomic_DNA"/>
</dbReference>
<organism evidence="2 3">
    <name type="scientific">Limnochorda pilosa</name>
    <dbReference type="NCBI Taxonomy" id="1555112"/>
    <lineage>
        <taxon>Bacteria</taxon>
        <taxon>Bacillati</taxon>
        <taxon>Bacillota</taxon>
        <taxon>Limnochordia</taxon>
        <taxon>Limnochordales</taxon>
        <taxon>Limnochordaceae</taxon>
        <taxon>Limnochorda</taxon>
    </lineage>
</organism>
<name>A0A0K2SGA6_LIMPI</name>
<dbReference type="Proteomes" id="UP000065807">
    <property type="component" value="Chromosome"/>
</dbReference>
<keyword evidence="3" id="KW-1185">Reference proteome</keyword>
<evidence type="ECO:0000256" key="1">
    <source>
        <dbReference type="SAM" id="MobiDB-lite"/>
    </source>
</evidence>
<sequence>MAERTLDLRPRIGAHHLRQIEEEVNRLGPDDRLVLVMEREDAHETRPIAELLYRKGVGWQPKGGHGSLHTITIGPGLTRPLGPDPDDPPANAEDRRGEQPAPGL</sequence>
<accession>A0A0K2SGA6</accession>
<dbReference type="KEGG" id="lpil:LIP_0279"/>
<protein>
    <submittedName>
        <fullName evidence="2">Uncharacterized protein</fullName>
    </submittedName>
</protein>